<dbReference type="Pfam" id="PF03368">
    <property type="entry name" value="Dicer_dimer"/>
    <property type="match status" value="1"/>
</dbReference>
<keyword evidence="1" id="KW-0378">Hydrolase</keyword>
<evidence type="ECO:0000256" key="2">
    <source>
        <dbReference type="PROSITE-ProRule" id="PRU00657"/>
    </source>
</evidence>
<dbReference type="PROSITE" id="PS51194">
    <property type="entry name" value="HELICASE_CTER"/>
    <property type="match status" value="1"/>
</dbReference>
<dbReference type="Pfam" id="PF00271">
    <property type="entry name" value="Helicase_C"/>
    <property type="match status" value="1"/>
</dbReference>
<dbReference type="Proteomes" id="UP000786811">
    <property type="component" value="Unassembled WGS sequence"/>
</dbReference>
<dbReference type="Gene3D" id="3.60.10.10">
    <property type="entry name" value="Endonuclease/exonuclease/phosphatase"/>
    <property type="match status" value="1"/>
</dbReference>
<protein>
    <submittedName>
        <fullName evidence="5">Similar to dcr-1: Endoribonuclease dcr-1 (Caenorhabditis elegans)</fullName>
    </submittedName>
</protein>
<dbReference type="AlphaFoldDB" id="A0A8J2HBN5"/>
<evidence type="ECO:0000313" key="6">
    <source>
        <dbReference type="Proteomes" id="UP000786811"/>
    </source>
</evidence>
<dbReference type="InterPro" id="IPR038248">
    <property type="entry name" value="Dicer_dimer_sf"/>
</dbReference>
<dbReference type="GO" id="GO:0005737">
    <property type="term" value="C:cytoplasm"/>
    <property type="evidence" value="ECO:0007669"/>
    <property type="project" value="TreeGrafter"/>
</dbReference>
<dbReference type="SMART" id="SM00490">
    <property type="entry name" value="HELICc"/>
    <property type="match status" value="1"/>
</dbReference>
<feature type="domain" description="Dicer dsRNA-binding fold" evidence="4">
    <location>
        <begin position="415"/>
        <end position="518"/>
    </location>
</feature>
<dbReference type="Gene3D" id="3.30.160.380">
    <property type="entry name" value="Dicer dimerisation domain"/>
    <property type="match status" value="1"/>
</dbReference>
<evidence type="ECO:0000313" key="5">
    <source>
        <dbReference type="EMBL" id="CAG5084728.1"/>
    </source>
</evidence>
<sequence length="635" mass="73006">MYVPDLFLERSREEDFWVGLRKWDIVVLFETWANSKKWMEVRESWKRGFKWDIQEAIVPKGRGRARGGILIGVKEEIEVGKKRKWDIEGWVEREVKLGEEWWWLVGAYINEDLERKKKLMSRTGTGGGIKVGKGQEECSIRKSKDKVINKEGKELCRFIEERGWAILNGCIEGDEDGEWTFVGERGCSVIDVVMSDERNSDKILELKVEDRTESDHLPVSVKVIAKGSRKDKKDRETRQGTGSMYIKYRIARIKFKFLVPDYILGNSADSYKTPSESVCSNEWNRKALKRFRDGEVNCLVATDVLDEGVDVPLCNLIVCYDPPQNYRAYMQSKGRGRYKHSKFVVLVESQDNSYLAKYNLFQQIERTLRNSLVGKTEQRPQPTPDELENLYENDIEPYTVTDVNGVEATVTASAAISLLEHYCGTLTRKTKFSNKSPIYKLIKKRARSPLNSALEVEVFSVSVRMPIHCPLREEIVGRTMDDISSAKQAVALEVCKRLHKMGELTDRLLPKDTKEIVGDIIDLLPCWRHEDPENKKVVGTKNSKRFYSYADPVAFYKCFPVIGQENYLHLIKLQMLPLPNNQMSIMSRALLDIPNFLKWKLISRVGHFLIGENLRGLHHRHAMTGARAAAVCCAH</sequence>
<dbReference type="SUPFAM" id="SSF56219">
    <property type="entry name" value="DNase I-like"/>
    <property type="match status" value="1"/>
</dbReference>
<dbReference type="OrthoDB" id="7701337at2759"/>
<dbReference type="GO" id="GO:0004525">
    <property type="term" value="F:ribonuclease III activity"/>
    <property type="evidence" value="ECO:0007669"/>
    <property type="project" value="TreeGrafter"/>
</dbReference>
<dbReference type="InterPro" id="IPR001650">
    <property type="entry name" value="Helicase_C-like"/>
</dbReference>
<dbReference type="GO" id="GO:0030422">
    <property type="term" value="P:siRNA processing"/>
    <property type="evidence" value="ECO:0007669"/>
    <property type="project" value="TreeGrafter"/>
</dbReference>
<feature type="domain" description="Helicase C-terminal" evidence="3">
    <location>
        <begin position="188"/>
        <end position="391"/>
    </location>
</feature>
<proteinExistence type="predicted"/>
<dbReference type="PANTHER" id="PTHR14950:SF36">
    <property type="entry name" value="ENDORIBONUCLEASE DCR-2"/>
    <property type="match status" value="1"/>
</dbReference>
<dbReference type="GO" id="GO:0004530">
    <property type="term" value="F:deoxyribonuclease I activity"/>
    <property type="evidence" value="ECO:0007669"/>
    <property type="project" value="TreeGrafter"/>
</dbReference>
<name>A0A8J2HBN5_COTCN</name>
<comment type="caution">
    <text evidence="5">The sequence shown here is derived from an EMBL/GenBank/DDBJ whole genome shotgun (WGS) entry which is preliminary data.</text>
</comment>
<reference evidence="5" key="1">
    <citation type="submission" date="2021-04" db="EMBL/GenBank/DDBJ databases">
        <authorList>
            <person name="Chebbi M.A.C M."/>
        </authorList>
    </citation>
    <scope>NUCLEOTIDE SEQUENCE</scope>
</reference>
<dbReference type="InterPro" id="IPR005034">
    <property type="entry name" value="Dicer_dimerisation"/>
</dbReference>
<dbReference type="PANTHER" id="PTHR14950">
    <property type="entry name" value="DICER-RELATED"/>
    <property type="match status" value="1"/>
</dbReference>
<dbReference type="PROSITE" id="PS51327">
    <property type="entry name" value="DICER_DSRBF"/>
    <property type="match status" value="1"/>
</dbReference>
<evidence type="ECO:0000256" key="1">
    <source>
        <dbReference type="ARBA" id="ARBA00022801"/>
    </source>
</evidence>
<evidence type="ECO:0000259" key="4">
    <source>
        <dbReference type="PROSITE" id="PS51327"/>
    </source>
</evidence>
<dbReference type="GO" id="GO:0070578">
    <property type="term" value="C:RISC-loading complex"/>
    <property type="evidence" value="ECO:0007669"/>
    <property type="project" value="TreeGrafter"/>
</dbReference>
<keyword evidence="2" id="KW-0694">RNA-binding</keyword>
<evidence type="ECO:0000259" key="3">
    <source>
        <dbReference type="PROSITE" id="PS51194"/>
    </source>
</evidence>
<dbReference type="InterPro" id="IPR036691">
    <property type="entry name" value="Endo/exonu/phosph_ase_sf"/>
</dbReference>
<dbReference type="GO" id="GO:0006309">
    <property type="term" value="P:apoptotic DNA fragmentation"/>
    <property type="evidence" value="ECO:0007669"/>
    <property type="project" value="TreeGrafter"/>
</dbReference>
<dbReference type="Gene3D" id="3.40.50.300">
    <property type="entry name" value="P-loop containing nucleotide triphosphate hydrolases"/>
    <property type="match status" value="1"/>
</dbReference>
<accession>A0A8J2HBN5</accession>
<dbReference type="GO" id="GO:0003723">
    <property type="term" value="F:RNA binding"/>
    <property type="evidence" value="ECO:0007669"/>
    <property type="project" value="UniProtKB-UniRule"/>
</dbReference>
<gene>
    <name evidence="5" type="ORF">HICCMSTLAB_LOCUS4184</name>
</gene>
<organism evidence="5 6">
    <name type="scientific">Cotesia congregata</name>
    <name type="common">Parasitoid wasp</name>
    <name type="synonym">Apanteles congregatus</name>
    <dbReference type="NCBI Taxonomy" id="51543"/>
    <lineage>
        <taxon>Eukaryota</taxon>
        <taxon>Metazoa</taxon>
        <taxon>Ecdysozoa</taxon>
        <taxon>Arthropoda</taxon>
        <taxon>Hexapoda</taxon>
        <taxon>Insecta</taxon>
        <taxon>Pterygota</taxon>
        <taxon>Neoptera</taxon>
        <taxon>Endopterygota</taxon>
        <taxon>Hymenoptera</taxon>
        <taxon>Apocrita</taxon>
        <taxon>Ichneumonoidea</taxon>
        <taxon>Braconidae</taxon>
        <taxon>Microgastrinae</taxon>
        <taxon>Cotesia</taxon>
    </lineage>
</organism>
<keyword evidence="6" id="KW-1185">Reference proteome</keyword>
<dbReference type="GO" id="GO:0005634">
    <property type="term" value="C:nucleus"/>
    <property type="evidence" value="ECO:0007669"/>
    <property type="project" value="TreeGrafter"/>
</dbReference>
<dbReference type="InterPro" id="IPR027417">
    <property type="entry name" value="P-loop_NTPase"/>
</dbReference>
<dbReference type="EMBL" id="CAJNRD030001118">
    <property type="protein sequence ID" value="CAG5084728.1"/>
    <property type="molecule type" value="Genomic_DNA"/>
</dbReference>
<dbReference type="SUPFAM" id="SSF52540">
    <property type="entry name" value="P-loop containing nucleoside triphosphate hydrolases"/>
    <property type="match status" value="1"/>
</dbReference>